<feature type="region of interest" description="Disordered" evidence="1">
    <location>
        <begin position="100"/>
        <end position="125"/>
    </location>
</feature>
<feature type="region of interest" description="Disordered" evidence="1">
    <location>
        <begin position="31"/>
        <end position="54"/>
    </location>
</feature>
<name>A0A857FV26_KOMXY</name>
<dbReference type="AlphaFoldDB" id="A0A857FV26"/>
<sequence length="145" mass="15813">MVSSARSIWIWSCSVVIVLFLSFLEDRTDGSCRGGPGQGSPQATGSPARGGADFARRARHGCAGQNWGDHASLTRCALAHGTMGRLRESLVFLLRLTSGDQRCRPRPGRAPGKKTQKAPPGETGRGWVWEVQSPFRLRGRVQIRE</sequence>
<feature type="compositionally biased region" description="Basic residues" evidence="1">
    <location>
        <begin position="104"/>
        <end position="116"/>
    </location>
</feature>
<keyword evidence="2" id="KW-1133">Transmembrane helix</keyword>
<evidence type="ECO:0000313" key="3">
    <source>
        <dbReference type="EMBL" id="QHC37280.1"/>
    </source>
</evidence>
<feature type="transmembrane region" description="Helical" evidence="2">
    <location>
        <begin position="6"/>
        <end position="24"/>
    </location>
</feature>
<accession>A0A857FV26</accession>
<dbReference type="EMBL" id="CP041348">
    <property type="protein sequence ID" value="QHC37280.1"/>
    <property type="molecule type" value="Genomic_DNA"/>
</dbReference>
<proteinExistence type="predicted"/>
<reference evidence="3 4" key="1">
    <citation type="journal article" date="2020" name="Carbohydr. Polym.">
        <title>Characterization and optimization of production of bacterial cellulose from strain CGMCC 17276 based on whole-genome analysis.</title>
        <authorList>
            <person name="Lu T."/>
            <person name="Gao H."/>
            <person name="Liao B."/>
            <person name="Wu J."/>
            <person name="Zhang W."/>
            <person name="Huang J."/>
            <person name="Liu M."/>
            <person name="Huang J."/>
            <person name="Chang Z."/>
            <person name="Jin M."/>
            <person name="Yi Z."/>
            <person name="Jiang D."/>
        </authorList>
    </citation>
    <scope>NUCLEOTIDE SEQUENCE [LARGE SCALE GENOMIC DNA]</scope>
    <source>
        <strain evidence="3 4">CGMCC 17276</strain>
    </source>
</reference>
<evidence type="ECO:0000256" key="2">
    <source>
        <dbReference type="SAM" id="Phobius"/>
    </source>
</evidence>
<dbReference type="Proteomes" id="UP000464674">
    <property type="component" value="Chromosome"/>
</dbReference>
<evidence type="ECO:0000313" key="4">
    <source>
        <dbReference type="Proteomes" id="UP000464674"/>
    </source>
</evidence>
<protein>
    <submittedName>
        <fullName evidence="3">Uncharacterized protein</fullName>
    </submittedName>
</protein>
<evidence type="ECO:0000256" key="1">
    <source>
        <dbReference type="SAM" id="MobiDB-lite"/>
    </source>
</evidence>
<organism evidence="3 4">
    <name type="scientific">Komagataeibacter xylinus</name>
    <name type="common">Gluconacetobacter xylinus</name>
    <dbReference type="NCBI Taxonomy" id="28448"/>
    <lineage>
        <taxon>Bacteria</taxon>
        <taxon>Pseudomonadati</taxon>
        <taxon>Pseudomonadota</taxon>
        <taxon>Alphaproteobacteria</taxon>
        <taxon>Acetobacterales</taxon>
        <taxon>Acetobacteraceae</taxon>
        <taxon>Komagataeibacter</taxon>
    </lineage>
</organism>
<keyword evidence="2" id="KW-0472">Membrane</keyword>
<gene>
    <name evidence="3" type="ORF">FMA36_16350</name>
</gene>
<keyword evidence="2" id="KW-0812">Transmembrane</keyword>